<sequence length="111" mass="12266">MPRLFGTLRLTLPRRPPERIRTFIQYGEAQATSAGDGNAQPTAVEARSESPGSKGPMTPAGGGFHRDSASRRRLVEMGDSTRPSSKLTGDAETHQKQRPQNDDRRSYQSKR</sequence>
<name>A0AB34FNB7_9HYPO</name>
<feature type="compositionally biased region" description="Basic and acidic residues" evidence="1">
    <location>
        <begin position="89"/>
        <end position="111"/>
    </location>
</feature>
<keyword evidence="3" id="KW-1185">Reference proteome</keyword>
<dbReference type="Proteomes" id="UP001163105">
    <property type="component" value="Unassembled WGS sequence"/>
</dbReference>
<gene>
    <name evidence="2" type="ORF">O9K51_07586</name>
</gene>
<protein>
    <submittedName>
        <fullName evidence="2">Uncharacterized protein</fullName>
    </submittedName>
</protein>
<proteinExistence type="predicted"/>
<evidence type="ECO:0000313" key="2">
    <source>
        <dbReference type="EMBL" id="KAJ6439695.1"/>
    </source>
</evidence>
<reference evidence="2" key="1">
    <citation type="submission" date="2023-01" db="EMBL/GenBank/DDBJ databases">
        <title>The growth and conidiation of Purpureocillium lavendulum are regulated by nitrogen source and histone H3K14 acetylation.</title>
        <authorList>
            <person name="Tang P."/>
            <person name="Han J."/>
            <person name="Zhang C."/>
            <person name="Tang P."/>
            <person name="Qi F."/>
            <person name="Zhang K."/>
            <person name="Liang L."/>
        </authorList>
    </citation>
    <scope>NUCLEOTIDE SEQUENCE</scope>
    <source>
        <strain evidence="2">YMF1.00683</strain>
    </source>
</reference>
<feature type="compositionally biased region" description="Basic and acidic residues" evidence="1">
    <location>
        <begin position="64"/>
        <end position="76"/>
    </location>
</feature>
<feature type="compositionally biased region" description="Polar residues" evidence="1">
    <location>
        <begin position="30"/>
        <end position="41"/>
    </location>
</feature>
<comment type="caution">
    <text evidence="2">The sequence shown here is derived from an EMBL/GenBank/DDBJ whole genome shotgun (WGS) entry which is preliminary data.</text>
</comment>
<feature type="region of interest" description="Disordered" evidence="1">
    <location>
        <begin position="28"/>
        <end position="111"/>
    </location>
</feature>
<evidence type="ECO:0000313" key="3">
    <source>
        <dbReference type="Proteomes" id="UP001163105"/>
    </source>
</evidence>
<organism evidence="2 3">
    <name type="scientific">Purpureocillium lavendulum</name>
    <dbReference type="NCBI Taxonomy" id="1247861"/>
    <lineage>
        <taxon>Eukaryota</taxon>
        <taxon>Fungi</taxon>
        <taxon>Dikarya</taxon>
        <taxon>Ascomycota</taxon>
        <taxon>Pezizomycotina</taxon>
        <taxon>Sordariomycetes</taxon>
        <taxon>Hypocreomycetidae</taxon>
        <taxon>Hypocreales</taxon>
        <taxon>Ophiocordycipitaceae</taxon>
        <taxon>Purpureocillium</taxon>
    </lineage>
</organism>
<evidence type="ECO:0000256" key="1">
    <source>
        <dbReference type="SAM" id="MobiDB-lite"/>
    </source>
</evidence>
<dbReference type="AlphaFoldDB" id="A0AB34FNB7"/>
<accession>A0AB34FNB7</accession>
<dbReference type="EMBL" id="JAQHRD010000006">
    <property type="protein sequence ID" value="KAJ6439695.1"/>
    <property type="molecule type" value="Genomic_DNA"/>
</dbReference>